<dbReference type="RefSeq" id="WP_184810347.1">
    <property type="nucleotide sequence ID" value="NZ_JACHJQ010000002.1"/>
</dbReference>
<dbReference type="EMBL" id="JACHJQ010000002">
    <property type="protein sequence ID" value="MBB4906250.1"/>
    <property type="molecule type" value="Genomic_DNA"/>
</dbReference>
<dbReference type="InterPro" id="IPR000873">
    <property type="entry name" value="AMP-dep_synth/lig_dom"/>
</dbReference>
<organism evidence="5 6">
    <name type="scientific">Actinophytocola algeriensis</name>
    <dbReference type="NCBI Taxonomy" id="1768010"/>
    <lineage>
        <taxon>Bacteria</taxon>
        <taxon>Bacillati</taxon>
        <taxon>Actinomycetota</taxon>
        <taxon>Actinomycetes</taxon>
        <taxon>Pseudonocardiales</taxon>
        <taxon>Pseudonocardiaceae</taxon>
    </lineage>
</organism>
<dbReference type="CDD" id="cd19540">
    <property type="entry name" value="LCL_NRPS-like"/>
    <property type="match status" value="1"/>
</dbReference>
<dbReference type="SUPFAM" id="SSF53474">
    <property type="entry name" value="alpha/beta-Hydrolases"/>
    <property type="match status" value="1"/>
</dbReference>
<dbReference type="PROSITE" id="PS00012">
    <property type="entry name" value="PHOSPHOPANTETHEINE"/>
    <property type="match status" value="1"/>
</dbReference>
<evidence type="ECO:0000256" key="3">
    <source>
        <dbReference type="ARBA" id="ARBA00022553"/>
    </source>
</evidence>
<dbReference type="GO" id="GO:0044550">
    <property type="term" value="P:secondary metabolite biosynthetic process"/>
    <property type="evidence" value="ECO:0007669"/>
    <property type="project" value="UniProtKB-ARBA"/>
</dbReference>
<keyword evidence="3" id="KW-0597">Phosphoprotein</keyword>
<protein>
    <submittedName>
        <fullName evidence="5">Amino acid adenylation domain-containing protein</fullName>
    </submittedName>
</protein>
<dbReference type="GO" id="GO:0031177">
    <property type="term" value="F:phosphopantetheine binding"/>
    <property type="evidence" value="ECO:0007669"/>
    <property type="project" value="InterPro"/>
</dbReference>
<dbReference type="SUPFAM" id="SSF52777">
    <property type="entry name" value="CoA-dependent acyltransferases"/>
    <property type="match status" value="2"/>
</dbReference>
<dbReference type="SUPFAM" id="SSF47336">
    <property type="entry name" value="ACP-like"/>
    <property type="match status" value="1"/>
</dbReference>
<dbReference type="Gene3D" id="3.30.300.30">
    <property type="match status" value="1"/>
</dbReference>
<keyword evidence="6" id="KW-1185">Reference proteome</keyword>
<dbReference type="InterPro" id="IPR001031">
    <property type="entry name" value="Thioesterase"/>
</dbReference>
<dbReference type="InterPro" id="IPR009081">
    <property type="entry name" value="PP-bd_ACP"/>
</dbReference>
<dbReference type="FunFam" id="2.30.38.10:FF:000001">
    <property type="entry name" value="Non-ribosomal peptide synthetase PvdI"/>
    <property type="match status" value="1"/>
</dbReference>
<dbReference type="PROSITE" id="PS50075">
    <property type="entry name" value="CARRIER"/>
    <property type="match status" value="1"/>
</dbReference>
<dbReference type="InterPro" id="IPR036736">
    <property type="entry name" value="ACP-like_sf"/>
</dbReference>
<name>A0A7W7Q3B0_9PSEU</name>
<dbReference type="InterPro" id="IPR025110">
    <property type="entry name" value="AMP-bd_C"/>
</dbReference>
<dbReference type="NCBIfam" id="TIGR01733">
    <property type="entry name" value="AA-adenyl-dom"/>
    <property type="match status" value="1"/>
</dbReference>
<proteinExistence type="predicted"/>
<dbReference type="Gene3D" id="3.30.559.30">
    <property type="entry name" value="Nonribosomal peptide synthetase, condensation domain"/>
    <property type="match status" value="1"/>
</dbReference>
<dbReference type="InterPro" id="IPR001242">
    <property type="entry name" value="Condensation_dom"/>
</dbReference>
<gene>
    <name evidence="5" type="ORF">FHR82_002467</name>
</gene>
<evidence type="ECO:0000313" key="5">
    <source>
        <dbReference type="EMBL" id="MBB4906250.1"/>
    </source>
</evidence>
<comment type="cofactor">
    <cofactor evidence="1">
        <name>pantetheine 4'-phosphate</name>
        <dbReference type="ChEBI" id="CHEBI:47942"/>
    </cofactor>
</comment>
<evidence type="ECO:0000256" key="1">
    <source>
        <dbReference type="ARBA" id="ARBA00001957"/>
    </source>
</evidence>
<dbReference type="SMART" id="SM00824">
    <property type="entry name" value="PKS_TE"/>
    <property type="match status" value="1"/>
</dbReference>
<evidence type="ECO:0000256" key="2">
    <source>
        <dbReference type="ARBA" id="ARBA00022450"/>
    </source>
</evidence>
<sequence length="1293" mass="140275">MTTIPAATDELPLSYAQRRFWFLHRLEGPSPTYNIPLVSRVHAAVDTEALRAAVTDVVGRHEVLRTVYVDRDGEPAQRILPEHDVRIDLVHEVIDAAELDDRLAAATSRAFDLSRDLPLSVRLITVGPRDHVLVLLLHHIATDGVSMGPLSHDLTTAYQARLAGAAPQWSPLPVQYRDYVYWQRELMGSDDEPTSEYRRQLEFWRGTLAGLPEELTLPTDFPRPAQSSFRGGTVDFATGPTVHRRLCDLAHRERTSVFMVVHAAIATLLTRLGCGTDLPLGSAVAGRTDEALDELVGLFVNSLVLRADTGGDPTFTELLHRARDTDLAAFEHQDMPFDRLVEALQPARSPSRHPLFQVFFTLASGGTGHVNLLGLPCTVLRSASDVAKFDLSFYLGEERDAAGEPAGVKGVVEYATDLFRPDAAESIARQLVRVLETVAADPDVRLSQVDLLDHEDRERLLTTRNDTARPLPDVRLLDLIAAQADKTPDNVAVVAGDRRLTYRELLDRAARLAGVLRARGVRQERLVALALSRSDWLPVAILAVWQAGGAYLPVDPEYPAERIAFMLDDAGPVVVLTDRASAGRLPADRDRIVLDDLDLDLDVDTGTGDGHTADGAAYVIYTSGSTGRPKGVVVSHRNLVNFQLAMRDRLRLGEQDRLAAVTTAAFDASVLELYPPLISGGTLVLVPRESVREPARLAELIEREHVTIMQATPSLWQLLLTIVPETLRTLRVLTGGEALPRYVADELRKLGGAVVNLYGPTETTVYSTCARLDGRLGSPAIGAPVANTRVYVLDDRLRPVPDATAGELYIAGAGVARGYLGRPGLTAGRFVADPYGPPGSRMYRTGDLGRWARDGRLEYLGRTDHQVKIRGFRIELGEIEAALDRHQDVRGSVVVARETRLGELSLVGYLVRGARAPDLDDVRAHLATTLPDYMVPPVLVVLDALPLTANGKVDRAALPAPAALPGGRQPATPRQRILRDLFAEVLDLDESELGVDDSFFELGGHSMLVIRLVSRINAVLGGELEVGDVFAAPTVEQLDRLMADGGSAQLDTVLTYRGAGERAPVFLLPPANGLGWGYSSLSRHIPAGHPVYALQDMRLRAGPVDDRTATRLAADYRNRIMALSGSGPYILVGWSFGGTLAHQVAADLRDRGEDVSLLVLLDALPGGDGPSEITIEEANHVGLDGLVEGDGADRRERLAAAASPLDSLDDETLDRLVAVTMANLRAMTGHAPGTFDGPVLGFTAAHDETGLWQPHLTGATTFHRLDCGHFDIVKPDVMATIGPIIGERIGDFD</sequence>
<dbReference type="GO" id="GO:0008610">
    <property type="term" value="P:lipid biosynthetic process"/>
    <property type="evidence" value="ECO:0007669"/>
    <property type="project" value="UniProtKB-ARBA"/>
</dbReference>
<dbReference type="Pfam" id="PF00668">
    <property type="entry name" value="Condensation"/>
    <property type="match status" value="1"/>
</dbReference>
<dbReference type="Gene3D" id="3.40.50.1820">
    <property type="entry name" value="alpha/beta hydrolase"/>
    <property type="match status" value="1"/>
</dbReference>
<dbReference type="InterPro" id="IPR023213">
    <property type="entry name" value="CAT-like_dom_sf"/>
</dbReference>
<dbReference type="GO" id="GO:0003824">
    <property type="term" value="F:catalytic activity"/>
    <property type="evidence" value="ECO:0007669"/>
    <property type="project" value="InterPro"/>
</dbReference>
<dbReference type="InterPro" id="IPR029058">
    <property type="entry name" value="AB_hydrolase_fold"/>
</dbReference>
<dbReference type="FunFam" id="3.30.300.30:FF:000010">
    <property type="entry name" value="Enterobactin synthetase component F"/>
    <property type="match status" value="1"/>
</dbReference>
<dbReference type="Pfam" id="PF00501">
    <property type="entry name" value="AMP-binding"/>
    <property type="match status" value="1"/>
</dbReference>
<dbReference type="Gene3D" id="3.30.559.10">
    <property type="entry name" value="Chloramphenicol acetyltransferase-like domain"/>
    <property type="match status" value="1"/>
</dbReference>
<comment type="caution">
    <text evidence="5">The sequence shown here is derived from an EMBL/GenBank/DDBJ whole genome shotgun (WGS) entry which is preliminary data.</text>
</comment>
<dbReference type="Proteomes" id="UP000520767">
    <property type="component" value="Unassembled WGS sequence"/>
</dbReference>
<dbReference type="InterPro" id="IPR045851">
    <property type="entry name" value="AMP-bd_C_sf"/>
</dbReference>
<evidence type="ECO:0000259" key="4">
    <source>
        <dbReference type="PROSITE" id="PS50075"/>
    </source>
</evidence>
<dbReference type="InterPro" id="IPR020802">
    <property type="entry name" value="TesA-like"/>
</dbReference>
<dbReference type="InterPro" id="IPR010071">
    <property type="entry name" value="AA_adenyl_dom"/>
</dbReference>
<dbReference type="Pfam" id="PF00975">
    <property type="entry name" value="Thioesterase"/>
    <property type="match status" value="1"/>
</dbReference>
<evidence type="ECO:0000313" key="6">
    <source>
        <dbReference type="Proteomes" id="UP000520767"/>
    </source>
</evidence>
<dbReference type="FunFam" id="3.40.50.12780:FF:000012">
    <property type="entry name" value="Non-ribosomal peptide synthetase"/>
    <property type="match status" value="1"/>
</dbReference>
<dbReference type="InterPro" id="IPR020845">
    <property type="entry name" value="AMP-binding_CS"/>
</dbReference>
<dbReference type="PROSITE" id="PS00455">
    <property type="entry name" value="AMP_BINDING"/>
    <property type="match status" value="1"/>
</dbReference>
<feature type="domain" description="Carrier" evidence="4">
    <location>
        <begin position="969"/>
        <end position="1046"/>
    </location>
</feature>
<dbReference type="PANTHER" id="PTHR45527">
    <property type="entry name" value="NONRIBOSOMAL PEPTIDE SYNTHETASE"/>
    <property type="match status" value="1"/>
</dbReference>
<dbReference type="GO" id="GO:0043041">
    <property type="term" value="P:amino acid activation for nonribosomal peptide biosynthetic process"/>
    <property type="evidence" value="ECO:0007669"/>
    <property type="project" value="TreeGrafter"/>
</dbReference>
<dbReference type="InterPro" id="IPR006162">
    <property type="entry name" value="Ppantetheine_attach_site"/>
</dbReference>
<dbReference type="Gene3D" id="2.30.38.10">
    <property type="entry name" value="Luciferase, Domain 3"/>
    <property type="match status" value="1"/>
</dbReference>
<dbReference type="Gene3D" id="3.40.50.980">
    <property type="match status" value="2"/>
</dbReference>
<accession>A0A7W7Q3B0</accession>
<dbReference type="CDD" id="cd12116">
    <property type="entry name" value="A_NRPS_Ta1_like"/>
    <property type="match status" value="1"/>
</dbReference>
<dbReference type="Pfam" id="PF00550">
    <property type="entry name" value="PP-binding"/>
    <property type="match status" value="1"/>
</dbReference>
<keyword evidence="2" id="KW-0596">Phosphopantetheine</keyword>
<dbReference type="FunFam" id="3.40.50.980:FF:000001">
    <property type="entry name" value="Non-ribosomal peptide synthetase"/>
    <property type="match status" value="1"/>
</dbReference>
<dbReference type="Pfam" id="PF13193">
    <property type="entry name" value="AMP-binding_C"/>
    <property type="match status" value="1"/>
</dbReference>
<dbReference type="InterPro" id="IPR020806">
    <property type="entry name" value="PKS_PP-bd"/>
</dbReference>
<dbReference type="SUPFAM" id="SSF56801">
    <property type="entry name" value="Acetyl-CoA synthetase-like"/>
    <property type="match status" value="1"/>
</dbReference>
<dbReference type="PANTHER" id="PTHR45527:SF1">
    <property type="entry name" value="FATTY ACID SYNTHASE"/>
    <property type="match status" value="1"/>
</dbReference>
<dbReference type="GO" id="GO:0005829">
    <property type="term" value="C:cytosol"/>
    <property type="evidence" value="ECO:0007669"/>
    <property type="project" value="TreeGrafter"/>
</dbReference>
<reference evidence="5 6" key="1">
    <citation type="submission" date="2020-08" db="EMBL/GenBank/DDBJ databases">
        <title>Genomic Encyclopedia of Type Strains, Phase III (KMG-III): the genomes of soil and plant-associated and newly described type strains.</title>
        <authorList>
            <person name="Whitman W."/>
        </authorList>
    </citation>
    <scope>NUCLEOTIDE SEQUENCE [LARGE SCALE GENOMIC DNA]</scope>
    <source>
        <strain evidence="5 6">CECT 8960</strain>
    </source>
</reference>
<dbReference type="SMART" id="SM00823">
    <property type="entry name" value="PKS_PP"/>
    <property type="match status" value="1"/>
</dbReference>